<evidence type="ECO:0000313" key="2">
    <source>
        <dbReference type="EMBL" id="MBB6040971.1"/>
    </source>
</evidence>
<dbReference type="InterPro" id="IPR006674">
    <property type="entry name" value="HD_domain"/>
</dbReference>
<dbReference type="Pfam" id="PF01966">
    <property type="entry name" value="HD"/>
    <property type="match status" value="1"/>
</dbReference>
<evidence type="ECO:0000259" key="1">
    <source>
        <dbReference type="Pfam" id="PF01966"/>
    </source>
</evidence>
<evidence type="ECO:0000313" key="3">
    <source>
        <dbReference type="Proteomes" id="UP000522163"/>
    </source>
</evidence>
<accession>A0A7W9W0K7</accession>
<dbReference type="Proteomes" id="UP000522163">
    <property type="component" value="Unassembled WGS sequence"/>
</dbReference>
<proteinExistence type="predicted"/>
<dbReference type="Gene3D" id="1.10.3210.10">
    <property type="entry name" value="Hypothetical protein af1432"/>
    <property type="match status" value="1"/>
</dbReference>
<dbReference type="SUPFAM" id="SSF109604">
    <property type="entry name" value="HD-domain/PDEase-like"/>
    <property type="match status" value="1"/>
</dbReference>
<dbReference type="EMBL" id="JACHHH010000004">
    <property type="protein sequence ID" value="MBB6040971.1"/>
    <property type="molecule type" value="Genomic_DNA"/>
</dbReference>
<name>A0A7W9W0K7_9FIRM</name>
<dbReference type="AlphaFoldDB" id="A0A7W9W0K7"/>
<comment type="caution">
    <text evidence="2">The sequence shown here is derived from an EMBL/GenBank/DDBJ whole genome shotgun (WGS) entry which is preliminary data.</text>
</comment>
<feature type="domain" description="HD" evidence="1">
    <location>
        <begin position="37"/>
        <end position="142"/>
    </location>
</feature>
<gene>
    <name evidence="2" type="ORF">HNQ46_000943</name>
</gene>
<dbReference type="RefSeq" id="WP_183683445.1">
    <property type="nucleotide sequence ID" value="NZ_CAUQVT010000093.1"/>
</dbReference>
<protein>
    <recommendedName>
        <fullName evidence="1">HD domain-containing protein</fullName>
    </recommendedName>
</protein>
<dbReference type="GeneID" id="85014496"/>
<organism evidence="2 3">
    <name type="scientific">Oribacterium sinus</name>
    <dbReference type="NCBI Taxonomy" id="237576"/>
    <lineage>
        <taxon>Bacteria</taxon>
        <taxon>Bacillati</taxon>
        <taxon>Bacillota</taxon>
        <taxon>Clostridia</taxon>
        <taxon>Lachnospirales</taxon>
        <taxon>Lachnospiraceae</taxon>
        <taxon>Oribacterium</taxon>
    </lineage>
</organism>
<sequence>MDLKKEHLEFIQQFKEITENKEYCKLKAVPRHGSTNTFDHSVRVAYMAYHLAKSWGMDADSAARIGFLHDFCMIDYHKDDGTTHNGRWYCFYHPEDAVENSEAQNFALTETEKRAILTHMFPLSTRIPNSRIAYLLTLSDKTVALQESWQNAVDAFARFREILHLSPKKAPVYVRNREDEE</sequence>
<reference evidence="2 3" key="1">
    <citation type="submission" date="2020-08" db="EMBL/GenBank/DDBJ databases">
        <title>Genomic Encyclopedia of Type Strains, Phase IV (KMG-IV): sequencing the most valuable type-strain genomes for metagenomic binning, comparative biology and taxonomic classification.</title>
        <authorList>
            <person name="Goeker M."/>
        </authorList>
    </citation>
    <scope>NUCLEOTIDE SEQUENCE [LARGE SCALE GENOMIC DNA]</scope>
    <source>
        <strain evidence="2 3">DSM 17245</strain>
    </source>
</reference>